<evidence type="ECO:0000256" key="9">
    <source>
        <dbReference type="HAMAP-Rule" id="MF_00446"/>
    </source>
</evidence>
<keyword evidence="2 9" id="KW-0566">Pantothenate biosynthesis</keyword>
<dbReference type="InterPro" id="IPR009010">
    <property type="entry name" value="Asp_de-COase-like_dom_sf"/>
</dbReference>
<feature type="active site" description="Proton donor" evidence="9">
    <location>
        <position position="58"/>
    </location>
</feature>
<comment type="function">
    <text evidence="9">Catalyzes the pyruvoyl-dependent decarboxylation of aspartate to produce beta-alanine.</text>
</comment>
<comment type="pathway">
    <text evidence="9">Cofactor biosynthesis; (R)-pantothenate biosynthesis; beta-alanine from L-aspartate: step 1/1.</text>
</comment>
<dbReference type="Pfam" id="PF02261">
    <property type="entry name" value="Asp_decarbox"/>
    <property type="match status" value="1"/>
</dbReference>
<dbReference type="RefSeq" id="WP_347435471.1">
    <property type="nucleotide sequence ID" value="NZ_CP089291.1"/>
</dbReference>
<name>A0ABY4CH81_9BACL</name>
<evidence type="ECO:0000256" key="1">
    <source>
        <dbReference type="ARBA" id="ARBA00022490"/>
    </source>
</evidence>
<dbReference type="PANTHER" id="PTHR21012:SF0">
    <property type="entry name" value="ASPARTATE 1-DECARBOXYLASE"/>
    <property type="match status" value="1"/>
</dbReference>
<keyword evidence="8 9" id="KW-0670">Pyruvate</keyword>
<reference evidence="10" key="1">
    <citation type="submission" date="2021-12" db="EMBL/GenBank/DDBJ databases">
        <title>Alicyclobacillaceae gen. nov., sp. nov., isolated from chalcocite enrichment system.</title>
        <authorList>
            <person name="Jiang Z."/>
        </authorList>
    </citation>
    <scope>NUCLEOTIDE SEQUENCE</scope>
    <source>
        <strain evidence="10">MYW30-H2</strain>
    </source>
</reference>
<keyword evidence="7 9" id="KW-0704">Schiff base</keyword>
<comment type="similarity">
    <text evidence="9">Belongs to the PanD family.</text>
</comment>
<feature type="modified residue" description="Pyruvic acid (Ser)" evidence="9">
    <location>
        <position position="25"/>
    </location>
</feature>
<protein>
    <recommendedName>
        <fullName evidence="9">Aspartate 1-decarboxylase</fullName>
        <ecNumber evidence="9">4.1.1.11</ecNumber>
    </recommendedName>
    <alternativeName>
        <fullName evidence="9">Aspartate alpha-decarboxylase</fullName>
    </alternativeName>
    <component>
        <recommendedName>
            <fullName evidence="9">Aspartate 1-decarboxylase beta chain</fullName>
        </recommendedName>
    </component>
    <component>
        <recommendedName>
            <fullName evidence="9">Aspartate 1-decarboxylase alpha chain</fullName>
        </recommendedName>
    </component>
</protein>
<organism evidence="10 11">
    <name type="scientific">Fodinisporobacter ferrooxydans</name>
    <dbReference type="NCBI Taxonomy" id="2901836"/>
    <lineage>
        <taxon>Bacteria</taxon>
        <taxon>Bacillati</taxon>
        <taxon>Bacillota</taxon>
        <taxon>Bacilli</taxon>
        <taxon>Bacillales</taxon>
        <taxon>Alicyclobacillaceae</taxon>
        <taxon>Fodinisporobacter</taxon>
    </lineage>
</organism>
<feature type="active site" description="Schiff-base intermediate with substrate; via pyruvic acid" evidence="9">
    <location>
        <position position="25"/>
    </location>
</feature>
<comment type="caution">
    <text evidence="9">Lacks conserved residue(s) required for the propagation of feature annotation.</text>
</comment>
<accession>A0ABY4CH81</accession>
<dbReference type="CDD" id="cd06919">
    <property type="entry name" value="Asp_decarbox"/>
    <property type="match status" value="1"/>
</dbReference>
<dbReference type="HAMAP" id="MF_00446">
    <property type="entry name" value="PanD"/>
    <property type="match status" value="1"/>
</dbReference>
<keyword evidence="3 9" id="KW-0210">Decarboxylase</keyword>
<evidence type="ECO:0000256" key="2">
    <source>
        <dbReference type="ARBA" id="ARBA00022655"/>
    </source>
</evidence>
<dbReference type="GO" id="GO:0004068">
    <property type="term" value="F:aspartate 1-decarboxylase activity"/>
    <property type="evidence" value="ECO:0007669"/>
    <property type="project" value="UniProtKB-EC"/>
</dbReference>
<gene>
    <name evidence="9" type="primary">panD</name>
    <name evidence="10" type="ORF">LSG31_12645</name>
</gene>
<dbReference type="EC" id="4.1.1.11" evidence="9"/>
<evidence type="ECO:0000256" key="4">
    <source>
        <dbReference type="ARBA" id="ARBA00022813"/>
    </source>
</evidence>
<evidence type="ECO:0000256" key="8">
    <source>
        <dbReference type="ARBA" id="ARBA00023317"/>
    </source>
</evidence>
<dbReference type="PIRSF" id="PIRSF006246">
    <property type="entry name" value="Asp_decarbox"/>
    <property type="match status" value="1"/>
</dbReference>
<evidence type="ECO:0000256" key="5">
    <source>
        <dbReference type="ARBA" id="ARBA00023145"/>
    </source>
</evidence>
<comment type="cofactor">
    <cofactor evidence="9">
        <name>pyruvate</name>
        <dbReference type="ChEBI" id="CHEBI:15361"/>
    </cofactor>
    <text evidence="9">Binds 1 pyruvoyl group covalently per subunit.</text>
</comment>
<evidence type="ECO:0000256" key="6">
    <source>
        <dbReference type="ARBA" id="ARBA00023239"/>
    </source>
</evidence>
<feature type="chain" id="PRO_5044922370" description="Aspartate 1-decarboxylase beta chain" evidence="9">
    <location>
        <begin position="1"/>
        <end position="24"/>
    </location>
</feature>
<keyword evidence="1 9" id="KW-0963">Cytoplasm</keyword>
<dbReference type="Gene3D" id="2.40.40.20">
    <property type="match status" value="1"/>
</dbReference>
<evidence type="ECO:0000313" key="11">
    <source>
        <dbReference type="Proteomes" id="UP000830167"/>
    </source>
</evidence>
<evidence type="ECO:0000256" key="7">
    <source>
        <dbReference type="ARBA" id="ARBA00023270"/>
    </source>
</evidence>
<comment type="subcellular location">
    <subcellularLocation>
        <location evidence="9">Cytoplasm</location>
    </subcellularLocation>
</comment>
<feature type="binding site" evidence="9">
    <location>
        <position position="57"/>
    </location>
    <ligand>
        <name>substrate</name>
    </ligand>
</feature>
<evidence type="ECO:0000256" key="3">
    <source>
        <dbReference type="ARBA" id="ARBA00022793"/>
    </source>
</evidence>
<comment type="catalytic activity">
    <reaction evidence="9">
        <text>L-aspartate + H(+) = beta-alanine + CO2</text>
        <dbReference type="Rhea" id="RHEA:19497"/>
        <dbReference type="ChEBI" id="CHEBI:15378"/>
        <dbReference type="ChEBI" id="CHEBI:16526"/>
        <dbReference type="ChEBI" id="CHEBI:29991"/>
        <dbReference type="ChEBI" id="CHEBI:57966"/>
        <dbReference type="EC" id="4.1.1.11"/>
    </reaction>
</comment>
<dbReference type="EMBL" id="CP089291">
    <property type="protein sequence ID" value="UOF88792.1"/>
    <property type="molecule type" value="Genomic_DNA"/>
</dbReference>
<comment type="subunit">
    <text evidence="9">Heterooctamer of four alpha and four beta subunits.</text>
</comment>
<proteinExistence type="inferred from homology"/>
<comment type="PTM">
    <text evidence="9">Is synthesized initially as an inactive proenzyme, which is activated by self-cleavage at a specific serine bond to produce a beta-subunit with a hydroxyl group at its C-terminus and an alpha-subunit with a pyruvoyl group at its N-terminus.</text>
</comment>
<keyword evidence="11" id="KW-1185">Reference proteome</keyword>
<dbReference type="InterPro" id="IPR003190">
    <property type="entry name" value="Asp_decarbox"/>
</dbReference>
<feature type="chain" id="PRO_5044922369" description="Aspartate 1-decarboxylase alpha chain" evidence="9">
    <location>
        <begin position="25"/>
        <end position="136"/>
    </location>
</feature>
<keyword evidence="6 9" id="KW-0456">Lyase</keyword>
<keyword evidence="5 9" id="KW-0865">Zymogen</keyword>
<dbReference type="PANTHER" id="PTHR21012">
    <property type="entry name" value="ASPARTATE 1-DECARBOXYLASE"/>
    <property type="match status" value="1"/>
</dbReference>
<dbReference type="SUPFAM" id="SSF50692">
    <property type="entry name" value="ADC-like"/>
    <property type="match status" value="1"/>
</dbReference>
<evidence type="ECO:0000313" key="10">
    <source>
        <dbReference type="EMBL" id="UOF88792.1"/>
    </source>
</evidence>
<dbReference type="NCBIfam" id="TIGR00223">
    <property type="entry name" value="panD"/>
    <property type="match status" value="1"/>
</dbReference>
<sequence length="136" mass="15226">MLRKMCKGKLHRVKVTEAKLEYVGSITIDTALMKAANIVPYEMVQITNVANAVLWKTYAIPAPEGSGTICLNGPPARLFQPGDEVIVLSMAWLDEEEVQELESAVVFVNEKNRIVSVAKHKPLEEWETILHPEKLN</sequence>
<dbReference type="Proteomes" id="UP000830167">
    <property type="component" value="Chromosome"/>
</dbReference>
<keyword evidence="4 9" id="KW-0068">Autocatalytic cleavage</keyword>